<reference evidence="13 14" key="1">
    <citation type="submission" date="2012-04" db="EMBL/GenBank/DDBJ databases">
        <title>The Genome Sequence of Saprolegnia declina VS20.</title>
        <authorList>
            <consortium name="The Broad Institute Genome Sequencing Platform"/>
            <person name="Russ C."/>
            <person name="Nusbaum C."/>
            <person name="Tyler B."/>
            <person name="van West P."/>
            <person name="Dieguez-Uribeondo J."/>
            <person name="de Bruijn I."/>
            <person name="Tripathy S."/>
            <person name="Jiang R."/>
            <person name="Young S.K."/>
            <person name="Zeng Q."/>
            <person name="Gargeya S."/>
            <person name="Fitzgerald M."/>
            <person name="Haas B."/>
            <person name="Abouelleil A."/>
            <person name="Alvarado L."/>
            <person name="Arachchi H.M."/>
            <person name="Berlin A."/>
            <person name="Chapman S.B."/>
            <person name="Goldberg J."/>
            <person name="Griggs A."/>
            <person name="Gujja S."/>
            <person name="Hansen M."/>
            <person name="Howarth C."/>
            <person name="Imamovic A."/>
            <person name="Larimer J."/>
            <person name="McCowen C."/>
            <person name="Montmayeur A."/>
            <person name="Murphy C."/>
            <person name="Neiman D."/>
            <person name="Pearson M."/>
            <person name="Priest M."/>
            <person name="Roberts A."/>
            <person name="Saif S."/>
            <person name="Shea T."/>
            <person name="Sisk P."/>
            <person name="Sykes S."/>
            <person name="Wortman J."/>
            <person name="Nusbaum C."/>
            <person name="Birren B."/>
        </authorList>
    </citation>
    <scope>NUCLEOTIDE SEQUENCE [LARGE SCALE GENOMIC DNA]</scope>
    <source>
        <strain evidence="13 14">VS20</strain>
    </source>
</reference>
<comment type="subcellular location">
    <subcellularLocation>
        <location evidence="1">Membrane</location>
        <topology evidence="1">Multi-pass membrane protein</topology>
    </subcellularLocation>
</comment>
<feature type="transmembrane region" description="Helical" evidence="11">
    <location>
        <begin position="164"/>
        <end position="182"/>
    </location>
</feature>
<evidence type="ECO:0000313" key="14">
    <source>
        <dbReference type="Proteomes" id="UP000030762"/>
    </source>
</evidence>
<dbReference type="Proteomes" id="UP000030762">
    <property type="component" value="Unassembled WGS sequence"/>
</dbReference>
<evidence type="ECO:0000256" key="1">
    <source>
        <dbReference type="ARBA" id="ARBA00004141"/>
    </source>
</evidence>
<dbReference type="VEuPathDB" id="FungiDB:SDRG_13446"/>
<feature type="transmembrane region" description="Helical" evidence="11">
    <location>
        <begin position="351"/>
        <end position="374"/>
    </location>
</feature>
<keyword evidence="4 11" id="KW-1133">Transmembrane helix</keyword>
<evidence type="ECO:0000256" key="5">
    <source>
        <dbReference type="ARBA" id="ARBA00023065"/>
    </source>
</evidence>
<dbReference type="InterPro" id="IPR018490">
    <property type="entry name" value="cNMP-bd_dom_sf"/>
</dbReference>
<dbReference type="InterPro" id="IPR014710">
    <property type="entry name" value="RmlC-like_jellyroll"/>
</dbReference>
<dbReference type="SUPFAM" id="SSF81324">
    <property type="entry name" value="Voltage-gated potassium channels"/>
    <property type="match status" value="1"/>
</dbReference>
<dbReference type="InterPro" id="IPR051413">
    <property type="entry name" value="K/Na_HCN_channel"/>
</dbReference>
<dbReference type="PANTHER" id="PTHR45689:SF13">
    <property type="entry name" value="CYCLIC NUCLEOTIDE-BINDING DOMAIN-CONTAINING PROTEIN"/>
    <property type="match status" value="1"/>
</dbReference>
<feature type="transmembrane region" description="Helical" evidence="11">
    <location>
        <begin position="265"/>
        <end position="290"/>
    </location>
</feature>
<dbReference type="Gene3D" id="1.10.287.630">
    <property type="entry name" value="Helix hairpin bin"/>
    <property type="match status" value="1"/>
</dbReference>
<dbReference type="OMA" id="YQMDSYF"/>
<dbReference type="InParanoid" id="T0R9D9"/>
<keyword evidence="5" id="KW-0406">Ion transport</keyword>
<dbReference type="PROSITE" id="PS50042">
    <property type="entry name" value="CNMP_BINDING_3"/>
    <property type="match status" value="1"/>
</dbReference>
<evidence type="ECO:0000313" key="13">
    <source>
        <dbReference type="EMBL" id="EQC28763.1"/>
    </source>
</evidence>
<dbReference type="RefSeq" id="XP_008617758.1">
    <property type="nucleotide sequence ID" value="XM_008619536.1"/>
</dbReference>
<feature type="region of interest" description="Disordered" evidence="10">
    <location>
        <begin position="655"/>
        <end position="679"/>
    </location>
</feature>
<feature type="coiled-coil region" evidence="9">
    <location>
        <begin position="693"/>
        <end position="727"/>
    </location>
</feature>
<feature type="compositionally biased region" description="Basic and acidic residues" evidence="10">
    <location>
        <begin position="660"/>
        <end position="671"/>
    </location>
</feature>
<name>T0R9D9_SAPDV</name>
<evidence type="ECO:0000256" key="2">
    <source>
        <dbReference type="ARBA" id="ARBA00022448"/>
    </source>
</evidence>
<accession>T0R9D9</accession>
<keyword evidence="8" id="KW-0407">Ion channel</keyword>
<dbReference type="EMBL" id="JH767191">
    <property type="protein sequence ID" value="EQC28763.1"/>
    <property type="molecule type" value="Genomic_DNA"/>
</dbReference>
<dbReference type="GO" id="GO:0098855">
    <property type="term" value="C:HCN channel complex"/>
    <property type="evidence" value="ECO:0007669"/>
    <property type="project" value="TreeGrafter"/>
</dbReference>
<feature type="compositionally biased region" description="Polar residues" evidence="10">
    <location>
        <begin position="21"/>
        <end position="39"/>
    </location>
</feature>
<dbReference type="SUPFAM" id="SSF51206">
    <property type="entry name" value="cAMP-binding domain-like"/>
    <property type="match status" value="1"/>
</dbReference>
<dbReference type="Gene3D" id="2.60.120.10">
    <property type="entry name" value="Jelly Rolls"/>
    <property type="match status" value="1"/>
</dbReference>
<dbReference type="GO" id="GO:0005249">
    <property type="term" value="F:voltage-gated potassium channel activity"/>
    <property type="evidence" value="ECO:0007669"/>
    <property type="project" value="TreeGrafter"/>
</dbReference>
<dbReference type="GO" id="GO:0035725">
    <property type="term" value="P:sodium ion transmembrane transport"/>
    <property type="evidence" value="ECO:0007669"/>
    <property type="project" value="TreeGrafter"/>
</dbReference>
<keyword evidence="3 11" id="KW-0812">Transmembrane</keyword>
<dbReference type="CDD" id="cd00038">
    <property type="entry name" value="CAP_ED"/>
    <property type="match status" value="1"/>
</dbReference>
<evidence type="ECO:0000259" key="12">
    <source>
        <dbReference type="PROSITE" id="PS50042"/>
    </source>
</evidence>
<organism evidence="13 14">
    <name type="scientific">Saprolegnia diclina (strain VS20)</name>
    <dbReference type="NCBI Taxonomy" id="1156394"/>
    <lineage>
        <taxon>Eukaryota</taxon>
        <taxon>Sar</taxon>
        <taxon>Stramenopiles</taxon>
        <taxon>Oomycota</taxon>
        <taxon>Saprolegniomycetes</taxon>
        <taxon>Saprolegniales</taxon>
        <taxon>Saprolegniaceae</taxon>
        <taxon>Saprolegnia</taxon>
    </lineage>
</organism>
<dbReference type="PANTHER" id="PTHR45689">
    <property type="entry name" value="I[[H]] CHANNEL, ISOFORM E"/>
    <property type="match status" value="1"/>
</dbReference>
<dbReference type="Pfam" id="PF00027">
    <property type="entry name" value="cNMP_binding"/>
    <property type="match status" value="1"/>
</dbReference>
<keyword evidence="7" id="KW-1071">Ligand-gated ion channel</keyword>
<dbReference type="Pfam" id="PF00520">
    <property type="entry name" value="Ion_trans"/>
    <property type="match status" value="1"/>
</dbReference>
<evidence type="ECO:0000256" key="6">
    <source>
        <dbReference type="ARBA" id="ARBA00023136"/>
    </source>
</evidence>
<dbReference type="SMART" id="SM00100">
    <property type="entry name" value="cNMP"/>
    <property type="match status" value="1"/>
</dbReference>
<feature type="region of interest" description="Disordered" evidence="10">
    <location>
        <begin position="1"/>
        <end position="39"/>
    </location>
</feature>
<dbReference type="GeneID" id="19954173"/>
<gene>
    <name evidence="13" type="ORF">SDRG_13446</name>
</gene>
<feature type="domain" description="Cyclic nucleotide-binding" evidence="12">
    <location>
        <begin position="459"/>
        <end position="589"/>
    </location>
</feature>
<protein>
    <recommendedName>
        <fullName evidence="12">Cyclic nucleotide-binding domain-containing protein</fullName>
    </recommendedName>
</protein>
<dbReference type="InterPro" id="IPR000595">
    <property type="entry name" value="cNMP-bd_dom"/>
</dbReference>
<keyword evidence="14" id="KW-1185">Reference proteome</keyword>
<feature type="region of interest" description="Disordered" evidence="10">
    <location>
        <begin position="54"/>
        <end position="73"/>
    </location>
</feature>
<dbReference type="FunFam" id="1.10.287.630:FF:000001">
    <property type="entry name" value="Cyclic nucleotide-gated channel alpha 3"/>
    <property type="match status" value="1"/>
</dbReference>
<feature type="transmembrane region" description="Helical" evidence="11">
    <location>
        <begin position="135"/>
        <end position="152"/>
    </location>
</feature>
<keyword evidence="2" id="KW-0813">Transport</keyword>
<evidence type="ECO:0000256" key="9">
    <source>
        <dbReference type="SAM" id="Coils"/>
    </source>
</evidence>
<dbReference type="InterPro" id="IPR005821">
    <property type="entry name" value="Ion_trans_dom"/>
</dbReference>
<proteinExistence type="predicted"/>
<evidence type="ECO:0000256" key="10">
    <source>
        <dbReference type="SAM" id="MobiDB-lite"/>
    </source>
</evidence>
<evidence type="ECO:0000256" key="8">
    <source>
        <dbReference type="ARBA" id="ARBA00023303"/>
    </source>
</evidence>
<dbReference type="GO" id="GO:0003254">
    <property type="term" value="P:regulation of membrane depolarization"/>
    <property type="evidence" value="ECO:0007669"/>
    <property type="project" value="TreeGrafter"/>
</dbReference>
<evidence type="ECO:0000256" key="4">
    <source>
        <dbReference type="ARBA" id="ARBA00022989"/>
    </source>
</evidence>
<keyword evidence="9" id="KW-0175">Coiled coil</keyword>
<evidence type="ECO:0000256" key="3">
    <source>
        <dbReference type="ARBA" id="ARBA00022692"/>
    </source>
</evidence>
<dbReference type="AlphaFoldDB" id="T0R9D9"/>
<sequence>MRRDEYTVAPSVPAPSRRVYASTTTADGRASSSEPRRSSTICTDALVDRTASGKLAAPTAPGIAPPRRRQPVTRPSVGQRLLASVHKATVQRTLTAAFSTRRCNPNVLRQTIEELERGLQYKYVLHPLSNAKTTLDLISVALVVVYCWLAPLEMSFDWWHPPDGVTYFMLFLDAWFILDMLLRFRTGLVDCGVIIMNPRIITTHYIRSYWFYVDAFSSFPLEFFMPSDTATSASTRHSVKLMKYFKIPKLLRLGRLLKNVHRYRGYGGIVTVFGALFFVAHCAACIWVLLVGPCPDGSTDKLCANDQVMSVYLLAFHVAQSALLGGNLQALVNNDTVVDGAYRTGTTPLSLYVWAVVMQPLSAVFMALIFGNIIHLVQSVNRTGNAFRKKMDQVHHEMDSLNLPKHLRQRVSSYYDYLWLNNRNLSENMTLLSDEGMSLVLRRQIAIYLYKEQLLKIPFFQHATDDVLGMICMLLRQVVYMSGDYIFQEGDIGKELYMVVKGCVEVLPSAYPDPLTADAHTRLPHQETVLLGDGDFFGEIGLVMEVYRTRTVRAASMAELCILTKEGFNSVLGDFPEFAIEMKNLVVKRIALLYGQHNLSAETLARVTAVAERNLQKRINAYGSSRRKIERQAERALGGRDKHNLQHQLRGFVVPTSGEGETKTSDKNKQVDDDDVSSDADEKLVANKVWTIAKQLQTLKAETKLQNEALQRSMESVAATLSAMQRQLEILQPAPKSSSALG</sequence>
<keyword evidence="6 11" id="KW-0472">Membrane</keyword>
<dbReference type="eggNOG" id="KOG0500">
    <property type="taxonomic scope" value="Eukaryota"/>
</dbReference>
<evidence type="ECO:0000256" key="11">
    <source>
        <dbReference type="SAM" id="Phobius"/>
    </source>
</evidence>
<evidence type="ECO:0000256" key="7">
    <source>
        <dbReference type="ARBA" id="ARBA00023286"/>
    </source>
</evidence>
<dbReference type="Gene3D" id="1.10.287.70">
    <property type="match status" value="1"/>
</dbReference>
<dbReference type="OrthoDB" id="421226at2759"/>